<dbReference type="PANTHER" id="PTHR40036:SF1">
    <property type="entry name" value="MACROCIN O-METHYLTRANSFERASE"/>
    <property type="match status" value="1"/>
</dbReference>
<organism evidence="1 2">
    <name type="scientific">Geomonas limicola</name>
    <dbReference type="NCBI Taxonomy" id="2740186"/>
    <lineage>
        <taxon>Bacteria</taxon>
        <taxon>Pseudomonadati</taxon>
        <taxon>Thermodesulfobacteriota</taxon>
        <taxon>Desulfuromonadia</taxon>
        <taxon>Geobacterales</taxon>
        <taxon>Geobacteraceae</taxon>
        <taxon>Geomonas</taxon>
    </lineage>
</organism>
<reference evidence="2" key="1">
    <citation type="submission" date="2020-06" db="EMBL/GenBank/DDBJ databases">
        <title>Draft genomic sequecing of Geomonas sp. Red745.</title>
        <authorList>
            <person name="Itoh H."/>
            <person name="Xu Z.X."/>
            <person name="Ushijima N."/>
            <person name="Masuda Y."/>
            <person name="Shiratori Y."/>
            <person name="Senoo K."/>
        </authorList>
    </citation>
    <scope>NUCLEOTIDE SEQUENCE [LARGE SCALE GENOMIC DNA]</scope>
    <source>
        <strain evidence="2">Red745</strain>
    </source>
</reference>
<dbReference type="Gene3D" id="3.40.50.150">
    <property type="entry name" value="Vaccinia Virus protein VP39"/>
    <property type="match status" value="2"/>
</dbReference>
<name>A0A6V8NBA4_9BACT</name>
<dbReference type="InterPro" id="IPR008884">
    <property type="entry name" value="TylF_MeTrfase"/>
</dbReference>
<protein>
    <submittedName>
        <fullName evidence="1">Uncharacterized protein</fullName>
    </submittedName>
</protein>
<dbReference type="Proteomes" id="UP000587586">
    <property type="component" value="Unassembled WGS sequence"/>
</dbReference>
<dbReference type="RefSeq" id="WP_183361055.1">
    <property type="nucleotide sequence ID" value="NZ_BLXZ01000004.1"/>
</dbReference>
<dbReference type="Pfam" id="PF13578">
    <property type="entry name" value="Methyltransf_24"/>
    <property type="match status" value="1"/>
</dbReference>
<dbReference type="SUPFAM" id="SSF53335">
    <property type="entry name" value="S-adenosyl-L-methionine-dependent methyltransferases"/>
    <property type="match status" value="2"/>
</dbReference>
<dbReference type="InterPro" id="IPR029044">
    <property type="entry name" value="Nucleotide-diphossugar_trans"/>
</dbReference>
<gene>
    <name evidence="1" type="ORF">GMLC_20780</name>
</gene>
<dbReference type="EMBL" id="BLXZ01000004">
    <property type="protein sequence ID" value="GFO68499.1"/>
    <property type="molecule type" value="Genomic_DNA"/>
</dbReference>
<dbReference type="InterPro" id="IPR029063">
    <property type="entry name" value="SAM-dependent_MTases_sf"/>
</dbReference>
<evidence type="ECO:0000313" key="2">
    <source>
        <dbReference type="Proteomes" id="UP000587586"/>
    </source>
</evidence>
<dbReference type="AlphaFoldDB" id="A0A6V8NBA4"/>
<dbReference type="Gene3D" id="3.90.550.10">
    <property type="entry name" value="Spore Coat Polysaccharide Biosynthesis Protein SpsA, Chain A"/>
    <property type="match status" value="1"/>
</dbReference>
<evidence type="ECO:0000313" key="1">
    <source>
        <dbReference type="EMBL" id="GFO68499.1"/>
    </source>
</evidence>
<accession>A0A6V8NBA4</accession>
<dbReference type="SUPFAM" id="SSF53448">
    <property type="entry name" value="Nucleotide-diphospho-sugar transferases"/>
    <property type="match status" value="1"/>
</dbReference>
<comment type="caution">
    <text evidence="1">The sequence shown here is derived from an EMBL/GenBank/DDBJ whole genome shotgun (WGS) entry which is preliminary data.</text>
</comment>
<dbReference type="PANTHER" id="PTHR40036">
    <property type="entry name" value="MACROCIN O-METHYLTRANSFERASE"/>
    <property type="match status" value="1"/>
</dbReference>
<proteinExistence type="predicted"/>
<keyword evidence="2" id="KW-1185">Reference proteome</keyword>
<dbReference type="Pfam" id="PF05711">
    <property type="entry name" value="TylF"/>
    <property type="match status" value="1"/>
</dbReference>
<sequence length="882" mass="99646">MSMPPVLFIIFNRPEPTRVVFEAIRKARPERLFIAGDGPRPGRAGDAELCQATRDVALQVDWECEVQVLFQEKNLGCKLGVSTAIDWYFSQVEEGIILEDDCLPEPSFFGYCAELLEFYRNDPQVMMISGDNFQYGRVRGEGSYYFSRFTHIWGWASWRRAWRHYDVAMSRFPAFVQQNRIEALFDQQEARDYWLYSFVRCYQGEIDTWDYQWTFALWERDGVAILPNVNLVTNIGFGPGAVHCQNSDSVLANLPTFPIGPLKHPRRVEADREADRFTFEYTFLGRTDANGALIVPEQLPPQPENQRGTQTMSEASPVSYQATPAGWHPAAPVPASPEELKASATQHLAAGRVREAFDELVRAKQLKKPLEGIDLLRAHCFLRLEQPLGAVEALREELRFFPGNREAAELLRELERQMPAGAYGSCGTDDPEFRELLAAIRPYTMLSEQRLYSLYTLARTVCENDLPGNFVECGVAAGGSSALLAYVIKKYSRQPRRLFSFDSFSGMPRPGALDAHQGIDAEATGWGTGTCSAPEASVRQICERLGVADLVTTVKGYFQDTLPQMRNWVGMLAFLHLDGDWYQSTRDILDNLYDRLMPGALLQVDDYGYWDGCRKAIHEFEGERGVSFAINGIDGTGVWFAKPDGFPVNPAIPQALIDEFFLDDPALKGVVSQMSVNERFQLYYLMRTLEERGTLTRFVEIGSYSGASLLLSHQALVRRGSTFQGICVEPGGTGQFHQIIKLLERDVIHLPLFSHDAARKLEVMCQADRLPDIIFVDGDHTYPGVRQDILDYYGLLAPGGIMVFHDYLPHLDDENRAYILNHHGNAEPGIRQAVQELMEETYRCERIELPLLYPTDPTQTQAQLPIIPGVFSTVRAYRKPLN</sequence>